<evidence type="ECO:0000313" key="3">
    <source>
        <dbReference type="Proteomes" id="UP000244184"/>
    </source>
</evidence>
<protein>
    <recommendedName>
        <fullName evidence="1">Replication-associated protein G2P N-terminal domain-containing protein</fullName>
    </recommendedName>
</protein>
<dbReference type="Pfam" id="PF05144">
    <property type="entry name" value="Phage_CRI"/>
    <property type="match status" value="1"/>
</dbReference>
<dbReference type="EMBL" id="PYHP01000042">
    <property type="protein sequence ID" value="PUA38269.1"/>
    <property type="molecule type" value="Genomic_DNA"/>
</dbReference>
<dbReference type="Proteomes" id="UP000244184">
    <property type="component" value="Unassembled WGS sequence"/>
</dbReference>
<accession>A0A2T6G291</accession>
<gene>
    <name evidence="2" type="ORF">C8Z91_16275</name>
</gene>
<sequence>MFDTITMLTKIYIHPENLQQTESFTFQKDGVSRTKYKYKDSLISRIIYRDYNQTLEIELSIPKFLYGNNVYLIKESEIPLFFQRLHQRLHELFNISIRKEDWYTKRLDVCWNFPANEDIDDYLKRLAEMKLPRLKPETYGHQETVVHRNKSRRISFYNKQKECKRTKQPREIIDQAKGLLRMEINLKEKSLSKYSSKRKAFELLTVHFFDYITNPILQQIEFTDVVEGISFQWLAKQTNKISKIESVLGFRVLQNHLTQTELKQLYSNSTYDRKVNLTRSIQFPSHRILAPLKIDYANLG</sequence>
<dbReference type="AlphaFoldDB" id="A0A2T6G291"/>
<dbReference type="InterPro" id="IPR022686">
    <property type="entry name" value="G2P_N"/>
</dbReference>
<reference evidence="2 3" key="1">
    <citation type="submission" date="2018-03" db="EMBL/GenBank/DDBJ databases">
        <title>Genome sequence of Paenibacillus elgii strain AC13 an antimicrobial compound producing bacteria.</title>
        <authorList>
            <person name="Kurokawa A.S."/>
            <person name="Araujo J.F."/>
            <person name="Costa R.A."/>
            <person name="Ortega D.B."/>
            <person name="Pires A.S."/>
            <person name="Pappas G.J.Jr."/>
            <person name="Franco O.L."/>
            <person name="Barreto C."/>
            <person name="Magalhaes B.S."/>
            <person name="Kruger R.H."/>
        </authorList>
    </citation>
    <scope>NUCLEOTIDE SEQUENCE [LARGE SCALE GENOMIC DNA]</scope>
    <source>
        <strain evidence="2 3">AC13</strain>
    </source>
</reference>
<evidence type="ECO:0000259" key="1">
    <source>
        <dbReference type="Pfam" id="PF05144"/>
    </source>
</evidence>
<evidence type="ECO:0000313" key="2">
    <source>
        <dbReference type="EMBL" id="PUA38269.1"/>
    </source>
</evidence>
<name>A0A2T6G291_9BACL</name>
<comment type="caution">
    <text evidence="2">The sequence shown here is derived from an EMBL/GenBank/DDBJ whole genome shotgun (WGS) entry which is preliminary data.</text>
</comment>
<organism evidence="2 3">
    <name type="scientific">Paenibacillus elgii</name>
    <dbReference type="NCBI Taxonomy" id="189691"/>
    <lineage>
        <taxon>Bacteria</taxon>
        <taxon>Bacillati</taxon>
        <taxon>Bacillota</taxon>
        <taxon>Bacilli</taxon>
        <taxon>Bacillales</taxon>
        <taxon>Paenibacillaceae</taxon>
        <taxon>Paenibacillus</taxon>
    </lineage>
</organism>
<dbReference type="RefSeq" id="WP_108532228.1">
    <property type="nucleotide sequence ID" value="NZ_PYHP01000042.1"/>
</dbReference>
<feature type="domain" description="Replication-associated protein G2P N-terminal" evidence="1">
    <location>
        <begin position="1"/>
        <end position="195"/>
    </location>
</feature>
<proteinExistence type="predicted"/>
<dbReference type="GO" id="GO:0006260">
    <property type="term" value="P:DNA replication"/>
    <property type="evidence" value="ECO:0007669"/>
    <property type="project" value="InterPro"/>
</dbReference>